<dbReference type="InterPro" id="IPR057135">
    <property type="entry name" value="At4g27190-like_LRR"/>
</dbReference>
<keyword evidence="9" id="KW-1185">Reference proteome</keyword>
<dbReference type="AlphaFoldDB" id="A0A2Z6NAH5"/>
<dbReference type="Proteomes" id="UP000242715">
    <property type="component" value="Unassembled WGS sequence"/>
</dbReference>
<dbReference type="Pfam" id="PF23247">
    <property type="entry name" value="LRR_RPS2"/>
    <property type="match status" value="1"/>
</dbReference>
<dbReference type="InterPro" id="IPR050905">
    <property type="entry name" value="Plant_NBS-LRR"/>
</dbReference>
<accession>A0A2Z6NAH5</accession>
<dbReference type="GO" id="GO:0006952">
    <property type="term" value="P:defense response"/>
    <property type="evidence" value="ECO:0007669"/>
    <property type="project" value="UniProtKB-KW"/>
</dbReference>
<name>A0A2Z6NAH5_TRISU</name>
<dbReference type="GO" id="GO:0005524">
    <property type="term" value="F:ATP binding"/>
    <property type="evidence" value="ECO:0007669"/>
    <property type="project" value="UniProtKB-KW"/>
</dbReference>
<protein>
    <submittedName>
        <fullName evidence="8">Uncharacterized protein</fullName>
    </submittedName>
</protein>
<sequence>MGGVGKTTLVKELIKTVENKLFDKVVMAVVSQNPDYEKIQRQIADGLGLELKGQSVVGRGWEILQRLKEFEDKKAKVLIVLDDVWKELNFELIGLSSQDHQNCIKILFTSRDEKVCQKNRSQENVLVSVLLEDEAWSLFREMAGDVVNKPDINPIAREVAKECGGLPLAIATIARALDNEEKIAWEVALQQLRDSQSSSFSDMQECVYSRIELSFNFLGSVEHKSCLFLCGLFPEDFDIPIESLMRHGVGLGLFKAADNVRKARNHIDYLVKSLKKCFLLLDSERPECVKMHDVVRDVVLKIHFRDGLGILVQSNTELNEVKQKQEKCLRLSLILNEEIELESDLECPTLELLQVQSQRKNRDTTLCDQILKFKEIGAEVPPKADWLQQYTNSSLVWSKDDKEDDNVPTIGFGKLYHLSLSRLPKLVNICSDSVELECQSLREFKISDCPMLAISLLSTHIHANQDNLNVTSSVNSEDDNLGSFKEASMTQTPEDHKPSISEMKTKKVKTDMPALEEKFNSVVSSHLKTITIERCDKLKTITVGREKREEMMNFFTQLESLHLASLPNLECFNLSGTYDSFDKQQDKDECMGDHKRIRCHPFMDEPLFPNLTSLLVLACNKITILFSRSSLDSLEHLEKLEVASQVSKMLNWTMLHNEGYFFQNSTIDIRNYDYDLPLCTIGEDNEINNNKIQISFPELKKLMLSEVPNLKCFCSGVYDYDIMVSSTEECQNMGTFPHRNVIVNTPNLHEVYWNGFDVHTFGDLNLTINYLQSSEKFLMELGKLETFTDINEELVNCIKRIKCLVIKNNHKLLNFIPSNMMHVFSYLEAIAMEKSTSLPKLSDISVYECEKMEEIIGNKQAQPQKAKIIFPFLDTINLLKLPNLKCFCRSAFSSYVELPWWKYMMIEECLEMKTFWYDGILYTPSNPIISMDNTKFDNVADVNEVIQQYSKLQ</sequence>
<keyword evidence="4" id="KW-0611">Plant defense</keyword>
<proteinExistence type="predicted"/>
<dbReference type="Gene3D" id="3.40.50.300">
    <property type="entry name" value="P-loop containing nucleotide triphosphate hydrolases"/>
    <property type="match status" value="1"/>
</dbReference>
<dbReference type="InterPro" id="IPR027417">
    <property type="entry name" value="P-loop_NTPase"/>
</dbReference>
<keyword evidence="5" id="KW-0067">ATP-binding</keyword>
<keyword evidence="3" id="KW-0547">Nucleotide-binding</keyword>
<dbReference type="Pfam" id="PF00931">
    <property type="entry name" value="NB-ARC"/>
    <property type="match status" value="1"/>
</dbReference>
<organism evidence="8 9">
    <name type="scientific">Trifolium subterraneum</name>
    <name type="common">Subterranean clover</name>
    <dbReference type="NCBI Taxonomy" id="3900"/>
    <lineage>
        <taxon>Eukaryota</taxon>
        <taxon>Viridiplantae</taxon>
        <taxon>Streptophyta</taxon>
        <taxon>Embryophyta</taxon>
        <taxon>Tracheophyta</taxon>
        <taxon>Spermatophyta</taxon>
        <taxon>Magnoliopsida</taxon>
        <taxon>eudicotyledons</taxon>
        <taxon>Gunneridae</taxon>
        <taxon>Pentapetalae</taxon>
        <taxon>rosids</taxon>
        <taxon>fabids</taxon>
        <taxon>Fabales</taxon>
        <taxon>Fabaceae</taxon>
        <taxon>Papilionoideae</taxon>
        <taxon>50 kb inversion clade</taxon>
        <taxon>NPAAA clade</taxon>
        <taxon>Hologalegina</taxon>
        <taxon>IRL clade</taxon>
        <taxon>Trifolieae</taxon>
        <taxon>Trifolium</taxon>
    </lineage>
</organism>
<dbReference type="SUPFAM" id="SSF52540">
    <property type="entry name" value="P-loop containing nucleoside triphosphate hydrolases"/>
    <property type="match status" value="1"/>
</dbReference>
<dbReference type="PANTHER" id="PTHR33463">
    <property type="entry name" value="NB-ARC DOMAIN-CONTAINING PROTEIN-RELATED"/>
    <property type="match status" value="1"/>
</dbReference>
<evidence type="ECO:0000256" key="4">
    <source>
        <dbReference type="ARBA" id="ARBA00022821"/>
    </source>
</evidence>
<evidence type="ECO:0000313" key="9">
    <source>
        <dbReference type="Proteomes" id="UP000242715"/>
    </source>
</evidence>
<dbReference type="InterPro" id="IPR036388">
    <property type="entry name" value="WH-like_DNA-bd_sf"/>
</dbReference>
<evidence type="ECO:0000259" key="6">
    <source>
        <dbReference type="Pfam" id="PF00931"/>
    </source>
</evidence>
<dbReference type="GO" id="GO:0043531">
    <property type="term" value="F:ADP binding"/>
    <property type="evidence" value="ECO:0007669"/>
    <property type="project" value="InterPro"/>
</dbReference>
<dbReference type="InterPro" id="IPR042197">
    <property type="entry name" value="Apaf_helical"/>
</dbReference>
<evidence type="ECO:0000256" key="2">
    <source>
        <dbReference type="ARBA" id="ARBA00022737"/>
    </source>
</evidence>
<evidence type="ECO:0000259" key="7">
    <source>
        <dbReference type="Pfam" id="PF23247"/>
    </source>
</evidence>
<dbReference type="Gene3D" id="1.10.8.430">
    <property type="entry name" value="Helical domain of apoptotic protease-activating factors"/>
    <property type="match status" value="1"/>
</dbReference>
<evidence type="ECO:0000313" key="8">
    <source>
        <dbReference type="EMBL" id="GAU40731.1"/>
    </source>
</evidence>
<dbReference type="InterPro" id="IPR002182">
    <property type="entry name" value="NB-ARC"/>
</dbReference>
<dbReference type="PRINTS" id="PR00364">
    <property type="entry name" value="DISEASERSIST"/>
</dbReference>
<evidence type="ECO:0000256" key="1">
    <source>
        <dbReference type="ARBA" id="ARBA00022614"/>
    </source>
</evidence>
<dbReference type="OrthoDB" id="1435568at2759"/>
<keyword evidence="1" id="KW-0433">Leucine-rich repeat</keyword>
<feature type="domain" description="NB-ARC" evidence="6">
    <location>
        <begin position="1"/>
        <end position="144"/>
    </location>
</feature>
<dbReference type="Gene3D" id="1.10.10.10">
    <property type="entry name" value="Winged helix-like DNA-binding domain superfamily/Winged helix DNA-binding domain"/>
    <property type="match status" value="1"/>
</dbReference>
<dbReference type="EMBL" id="DF973823">
    <property type="protein sequence ID" value="GAU40731.1"/>
    <property type="molecule type" value="Genomic_DNA"/>
</dbReference>
<keyword evidence="2" id="KW-0677">Repeat</keyword>
<dbReference type="PANTHER" id="PTHR33463:SF105">
    <property type="entry name" value="AND NB-ARC DOMAIN DISEASE RESISTANCE PROTEIN, PUTATIVE-RELATED"/>
    <property type="match status" value="1"/>
</dbReference>
<feature type="domain" description="Disease resistance protein At4g27190-like leucine-rich repeats" evidence="7">
    <location>
        <begin position="795"/>
        <end position="914"/>
    </location>
</feature>
<reference evidence="9" key="1">
    <citation type="journal article" date="2017" name="Front. Plant Sci.">
        <title>Climate Clever Clovers: New Paradigm to Reduce the Environmental Footprint of Ruminants by Breeding Low Methanogenic Forages Utilizing Haplotype Variation.</title>
        <authorList>
            <person name="Kaur P."/>
            <person name="Appels R."/>
            <person name="Bayer P.E."/>
            <person name="Keeble-Gagnere G."/>
            <person name="Wang J."/>
            <person name="Hirakawa H."/>
            <person name="Shirasawa K."/>
            <person name="Vercoe P."/>
            <person name="Stefanova K."/>
            <person name="Durmic Z."/>
            <person name="Nichols P."/>
            <person name="Revell C."/>
            <person name="Isobe S.N."/>
            <person name="Edwards D."/>
            <person name="Erskine W."/>
        </authorList>
    </citation>
    <scope>NUCLEOTIDE SEQUENCE [LARGE SCALE GENOMIC DNA]</scope>
    <source>
        <strain evidence="9">cv. Daliak</strain>
    </source>
</reference>
<evidence type="ECO:0000256" key="3">
    <source>
        <dbReference type="ARBA" id="ARBA00022741"/>
    </source>
</evidence>
<evidence type="ECO:0000256" key="5">
    <source>
        <dbReference type="ARBA" id="ARBA00022840"/>
    </source>
</evidence>
<gene>
    <name evidence="8" type="ORF">TSUD_14160</name>
</gene>